<name>A0A0H3DCA0_AMYMU</name>
<protein>
    <submittedName>
        <fullName evidence="1">Uncharacterized protein</fullName>
    </submittedName>
</protein>
<dbReference type="RefSeq" id="WP_013227304.1">
    <property type="nucleotide sequence ID" value="NC_014318.1"/>
</dbReference>
<accession>A0A0H3DCA0</accession>
<reference evidence="1 2" key="1">
    <citation type="journal article" date="2010" name="Cell Res.">
        <title>Complete genome sequence of the rifamycin SV-producing Amycolatopsis mediterranei U32 revealed its genetic characteristics in phylogeny and metabolism.</title>
        <authorList>
            <person name="Zhao W."/>
            <person name="Zhong Y."/>
            <person name="Yuan H."/>
            <person name="Wang J."/>
            <person name="Zheng H."/>
            <person name="Wang Y."/>
            <person name="Cen X."/>
            <person name="Xu F."/>
            <person name="Bai J."/>
            <person name="Han X."/>
            <person name="Lu G."/>
            <person name="Zhu Y."/>
            <person name="Shao Z."/>
            <person name="Yan H."/>
            <person name="Li C."/>
            <person name="Peng N."/>
            <person name="Zhang Z."/>
            <person name="Zhang Y."/>
            <person name="Lin W."/>
            <person name="Fan Y."/>
            <person name="Qin Z."/>
            <person name="Hu Y."/>
            <person name="Zhu B."/>
            <person name="Wang S."/>
            <person name="Ding X."/>
            <person name="Zhao G.P."/>
        </authorList>
    </citation>
    <scope>NUCLEOTIDE SEQUENCE [LARGE SCALE GENOMIC DNA]</scope>
    <source>
        <strain evidence="2">U-32</strain>
    </source>
</reference>
<dbReference type="KEGG" id="amd:AMED_5485"/>
<evidence type="ECO:0000313" key="2">
    <source>
        <dbReference type="Proteomes" id="UP000000328"/>
    </source>
</evidence>
<dbReference type="AlphaFoldDB" id="A0A0H3DCA0"/>
<dbReference type="eggNOG" id="COG1064">
    <property type="taxonomic scope" value="Bacteria"/>
</dbReference>
<evidence type="ECO:0000313" key="1">
    <source>
        <dbReference type="EMBL" id="ADJ47244.1"/>
    </source>
</evidence>
<dbReference type="OrthoDB" id="3567264at2"/>
<organism evidence="1 2">
    <name type="scientific">Amycolatopsis mediterranei (strain U-32)</name>
    <dbReference type="NCBI Taxonomy" id="749927"/>
    <lineage>
        <taxon>Bacteria</taxon>
        <taxon>Bacillati</taxon>
        <taxon>Actinomycetota</taxon>
        <taxon>Actinomycetes</taxon>
        <taxon>Pseudonocardiales</taxon>
        <taxon>Pseudonocardiaceae</taxon>
        <taxon>Amycolatopsis</taxon>
    </lineage>
</organism>
<dbReference type="GeneID" id="92873192"/>
<dbReference type="HOGENOM" id="CLU_2950036_0_0_11"/>
<gene>
    <name evidence="1" type="ordered locus">AMED_5485</name>
</gene>
<dbReference type="Proteomes" id="UP000000328">
    <property type="component" value="Chromosome"/>
</dbReference>
<sequence>MSAGDAAEPPPEPLDSAILFAPAVADIHLSDVPPAREFLAFAGKHHLSVSTVPYVLAVG</sequence>
<dbReference type="EMBL" id="CP002000">
    <property type="protein sequence ID" value="ADJ47244.1"/>
    <property type="molecule type" value="Genomic_DNA"/>
</dbReference>
<proteinExistence type="predicted"/>
<dbReference type="PATRIC" id="fig|749927.5.peg.5688"/>